<dbReference type="InterPro" id="IPR018499">
    <property type="entry name" value="Tetraspanin/Peripherin"/>
</dbReference>
<evidence type="ECO:0000313" key="16">
    <source>
        <dbReference type="Proteomes" id="UP000007110"/>
    </source>
</evidence>
<evidence type="ECO:0000256" key="11">
    <source>
        <dbReference type="ARBA" id="ARBA00056423"/>
    </source>
</evidence>
<dbReference type="InParanoid" id="A0A7M7NI51"/>
<dbReference type="InterPro" id="IPR018503">
    <property type="entry name" value="Tetraspanin_CS"/>
</dbReference>
<keyword evidence="16" id="KW-1185">Reference proteome</keyword>
<comment type="similarity">
    <text evidence="3">Belongs to the tetraspanin (TM4SF) family.</text>
</comment>
<dbReference type="Gene3D" id="1.10.1450.10">
    <property type="entry name" value="Tetraspanin"/>
    <property type="match status" value="1"/>
</dbReference>
<keyword evidence="4" id="KW-1003">Cell membrane</keyword>
<dbReference type="InterPro" id="IPR008952">
    <property type="entry name" value="Tetraspanin_EC2_sf"/>
</dbReference>
<evidence type="ECO:0000256" key="9">
    <source>
        <dbReference type="ARBA" id="ARBA00023157"/>
    </source>
</evidence>
<evidence type="ECO:0000256" key="8">
    <source>
        <dbReference type="ARBA" id="ARBA00023136"/>
    </source>
</evidence>
<evidence type="ECO:0000256" key="10">
    <source>
        <dbReference type="ARBA" id="ARBA00023180"/>
    </source>
</evidence>
<reference evidence="15" key="2">
    <citation type="submission" date="2021-01" db="UniProtKB">
        <authorList>
            <consortium name="EnsemblMetazoa"/>
        </authorList>
    </citation>
    <scope>IDENTIFICATION</scope>
</reference>
<protein>
    <recommendedName>
        <fullName evidence="13">Tetraspanin-15</fullName>
    </recommendedName>
</protein>
<dbReference type="GO" id="GO:0019899">
    <property type="term" value="F:enzyme binding"/>
    <property type="evidence" value="ECO:0007669"/>
    <property type="project" value="UniProtKB-ARBA"/>
</dbReference>
<evidence type="ECO:0000313" key="15">
    <source>
        <dbReference type="EnsemblMetazoa" id="XP_030835999"/>
    </source>
</evidence>
<keyword evidence="7 14" id="KW-1133">Transmembrane helix</keyword>
<dbReference type="EnsemblMetazoa" id="XM_030980139">
    <property type="protein sequence ID" value="XP_030835999"/>
    <property type="gene ID" value="LOC100892398"/>
</dbReference>
<feature type="transmembrane region" description="Helical" evidence="14">
    <location>
        <begin position="59"/>
        <end position="79"/>
    </location>
</feature>
<evidence type="ECO:0000256" key="1">
    <source>
        <dbReference type="ARBA" id="ARBA00004414"/>
    </source>
</evidence>
<evidence type="ECO:0000256" key="5">
    <source>
        <dbReference type="ARBA" id="ARBA00022692"/>
    </source>
</evidence>
<keyword evidence="5 14" id="KW-0812">Transmembrane</keyword>
<proteinExistence type="inferred from homology"/>
<dbReference type="GO" id="GO:0051604">
    <property type="term" value="P:protein maturation"/>
    <property type="evidence" value="ECO:0007669"/>
    <property type="project" value="UniProtKB-ARBA"/>
</dbReference>
<reference evidence="16" key="1">
    <citation type="submission" date="2015-02" db="EMBL/GenBank/DDBJ databases">
        <title>Genome sequencing for Strongylocentrotus purpuratus.</title>
        <authorList>
            <person name="Murali S."/>
            <person name="Liu Y."/>
            <person name="Vee V."/>
            <person name="English A."/>
            <person name="Wang M."/>
            <person name="Skinner E."/>
            <person name="Han Y."/>
            <person name="Muzny D.M."/>
            <person name="Worley K.C."/>
            <person name="Gibbs R.A."/>
        </authorList>
    </citation>
    <scope>NUCLEOTIDE SEQUENCE</scope>
</reference>
<sequence>MKYLIFNHITNLCKLVGYRNLQFVSSCKTCSIKWYYLYSLQGFFENLDQFVTSWYLDPILWFALIGVIIFVMATLGCIGALRENTCLLKTYITVLCLMLILEIGGGVALYIFRGQIEEFVANRIDDVAITNYRDNADFQDIIDGFQTGLKCCGVNGYDDWNMNVYFNCTTLVGRYNPEACAVPFSCCVPDPADTTDVINTQCGYGVRAEDQRRSLSDQIYEQGCISAVKAWLSTNVVVVAVSAGAILLVQILGFGFATSLNSDIRRQIASSASSARPP</sequence>
<dbReference type="Proteomes" id="UP000007110">
    <property type="component" value="Unassembled WGS sequence"/>
</dbReference>
<name>A0A7M7NI51_STRPU</name>
<organism evidence="15 16">
    <name type="scientific">Strongylocentrotus purpuratus</name>
    <name type="common">Purple sea urchin</name>
    <dbReference type="NCBI Taxonomy" id="7668"/>
    <lineage>
        <taxon>Eukaryota</taxon>
        <taxon>Metazoa</taxon>
        <taxon>Echinodermata</taxon>
        <taxon>Eleutherozoa</taxon>
        <taxon>Echinozoa</taxon>
        <taxon>Echinoidea</taxon>
        <taxon>Euechinoidea</taxon>
        <taxon>Echinacea</taxon>
        <taxon>Camarodonta</taxon>
        <taxon>Echinidea</taxon>
        <taxon>Strongylocentrotidae</taxon>
        <taxon>Strongylocentrotus</taxon>
    </lineage>
</organism>
<dbReference type="Pfam" id="PF00335">
    <property type="entry name" value="Tetraspanin"/>
    <property type="match status" value="1"/>
</dbReference>
<dbReference type="GeneID" id="100892398"/>
<feature type="transmembrane region" description="Helical" evidence="14">
    <location>
        <begin position="91"/>
        <end position="112"/>
    </location>
</feature>
<accession>A0A7M7NI51</accession>
<comment type="subcellular location">
    <subcellularLocation>
        <location evidence="2">Cell membrane</location>
        <topology evidence="2">Multi-pass membrane protein</topology>
    </subcellularLocation>
    <subcellularLocation>
        <location evidence="1">Late endosome membrane</location>
    </subcellularLocation>
</comment>
<keyword evidence="8 14" id="KW-0472">Membrane</keyword>
<evidence type="ECO:0000256" key="12">
    <source>
        <dbReference type="ARBA" id="ARBA00065909"/>
    </source>
</evidence>
<comment type="function">
    <text evidence="11">Part of TspanC8 subgroup, composed of 6 members that interact with the transmembrane metalloprotease ADAM10. This interaction is required for ADAM10 exit from the endoplasmic reticulum and for enzymatic maturation and trafficking to the cell surface as well as substrate specificity. Different TspanC8/ADAM10 complexes have distinct substrates. Promotes ADAM10-mediated cleavage of CDH2. Negatively regulates ligand-induced Notch activity probably by regulating ADAM10 activity.</text>
</comment>
<dbReference type="RefSeq" id="XP_030835999.1">
    <property type="nucleotide sequence ID" value="XM_030980139.1"/>
</dbReference>
<dbReference type="FunFam" id="1.10.1450.10:FF:000011">
    <property type="entry name" value="Tetraspanin"/>
    <property type="match status" value="1"/>
</dbReference>
<dbReference type="PRINTS" id="PR00259">
    <property type="entry name" value="TMFOUR"/>
</dbReference>
<dbReference type="OrthoDB" id="2014092at2759"/>
<evidence type="ECO:0000256" key="6">
    <source>
        <dbReference type="ARBA" id="ARBA00022753"/>
    </source>
</evidence>
<dbReference type="GO" id="GO:0031902">
    <property type="term" value="C:late endosome membrane"/>
    <property type="evidence" value="ECO:0007669"/>
    <property type="project" value="UniProtKB-SubCell"/>
</dbReference>
<dbReference type="PANTHER" id="PTHR19282:SF431">
    <property type="entry name" value="TETRASPANIN 26A, ISOFORM B-RELATED"/>
    <property type="match status" value="1"/>
</dbReference>
<dbReference type="KEGG" id="spu:100892398"/>
<dbReference type="GO" id="GO:0005886">
    <property type="term" value="C:plasma membrane"/>
    <property type="evidence" value="ECO:0000318"/>
    <property type="project" value="GO_Central"/>
</dbReference>
<evidence type="ECO:0000256" key="4">
    <source>
        <dbReference type="ARBA" id="ARBA00022475"/>
    </source>
</evidence>
<evidence type="ECO:0000256" key="7">
    <source>
        <dbReference type="ARBA" id="ARBA00022989"/>
    </source>
</evidence>
<dbReference type="SUPFAM" id="SSF48652">
    <property type="entry name" value="Tetraspanin"/>
    <property type="match status" value="1"/>
</dbReference>
<evidence type="ECO:0000256" key="14">
    <source>
        <dbReference type="SAM" id="Phobius"/>
    </source>
</evidence>
<keyword evidence="10" id="KW-0325">Glycoprotein</keyword>
<evidence type="ECO:0000256" key="3">
    <source>
        <dbReference type="ARBA" id="ARBA00006840"/>
    </source>
</evidence>
<dbReference type="FunCoup" id="A0A7M7NI51">
    <property type="interactions" value="288"/>
</dbReference>
<feature type="transmembrane region" description="Helical" evidence="14">
    <location>
        <begin position="236"/>
        <end position="257"/>
    </location>
</feature>
<dbReference type="AlphaFoldDB" id="A0A7M7NI51"/>
<evidence type="ECO:0000256" key="2">
    <source>
        <dbReference type="ARBA" id="ARBA00004651"/>
    </source>
</evidence>
<dbReference type="PROSITE" id="PS00421">
    <property type="entry name" value="TM4_1"/>
    <property type="match status" value="1"/>
</dbReference>
<keyword evidence="9" id="KW-1015">Disulfide bond</keyword>
<comment type="subunit">
    <text evidence="12">Interacts with ADAM10; the interaction influences ADAM10 substrate specificity, endocytosis and turnover.</text>
</comment>
<evidence type="ECO:0000256" key="13">
    <source>
        <dbReference type="ARBA" id="ARBA00073329"/>
    </source>
</evidence>
<keyword evidence="6" id="KW-0967">Endosome</keyword>
<dbReference type="PANTHER" id="PTHR19282">
    <property type="entry name" value="TETRASPANIN"/>
    <property type="match status" value="1"/>
</dbReference>